<evidence type="ECO:0000313" key="1">
    <source>
        <dbReference type="EMBL" id="CEK90249.1"/>
    </source>
</evidence>
<gene>
    <name evidence="1" type="primary">ORF175726</name>
</gene>
<organism evidence="1">
    <name type="scientific">Arion vulgaris</name>
    <dbReference type="NCBI Taxonomy" id="1028688"/>
    <lineage>
        <taxon>Eukaryota</taxon>
        <taxon>Metazoa</taxon>
        <taxon>Spiralia</taxon>
        <taxon>Lophotrochozoa</taxon>
        <taxon>Mollusca</taxon>
        <taxon>Gastropoda</taxon>
        <taxon>Heterobranchia</taxon>
        <taxon>Euthyneura</taxon>
        <taxon>Panpulmonata</taxon>
        <taxon>Eupulmonata</taxon>
        <taxon>Stylommatophora</taxon>
        <taxon>Helicina</taxon>
        <taxon>Arionoidea</taxon>
        <taxon>Arionidae</taxon>
        <taxon>Arion</taxon>
    </lineage>
</organism>
<reference evidence="1" key="1">
    <citation type="submission" date="2014-12" db="EMBL/GenBank/DDBJ databases">
        <title>Insight into the proteome of Arion vulgaris.</title>
        <authorList>
            <person name="Aradska J."/>
            <person name="Bulat T."/>
            <person name="Smidak R."/>
            <person name="Sarate P."/>
            <person name="Gangsoo J."/>
            <person name="Sialana F."/>
            <person name="Bilban M."/>
            <person name="Lubec G."/>
        </authorList>
    </citation>
    <scope>NUCLEOTIDE SEQUENCE</scope>
    <source>
        <tissue evidence="1">Skin</tissue>
    </source>
</reference>
<proteinExistence type="predicted"/>
<dbReference type="AlphaFoldDB" id="A0A0B7BA65"/>
<sequence length="79" mass="9289">MWVPSNSTCVHNTVNEYAHISYYCESPLDSWRKTICLHLIIGDTLQMTIIPQIWTHLTLYFLLTTKQRTATVTLHFYVD</sequence>
<name>A0A0B7BA65_9EUPU</name>
<accession>A0A0B7BA65</accession>
<dbReference type="EMBL" id="HACG01043384">
    <property type="protein sequence ID" value="CEK90249.1"/>
    <property type="molecule type" value="Transcribed_RNA"/>
</dbReference>
<protein>
    <submittedName>
        <fullName evidence="1">Uncharacterized protein</fullName>
    </submittedName>
</protein>